<proteinExistence type="predicted"/>
<dbReference type="Pfam" id="PF04430">
    <property type="entry name" value="DUF498"/>
    <property type="match status" value="1"/>
</dbReference>
<evidence type="ECO:0000313" key="1">
    <source>
        <dbReference type="EMBL" id="OHT21572.1"/>
    </source>
</evidence>
<gene>
    <name evidence="1" type="ORF">BHE75_03582</name>
</gene>
<comment type="caution">
    <text evidence="1">The sequence shown here is derived from an EMBL/GenBank/DDBJ whole genome shotgun (WGS) entry which is preliminary data.</text>
</comment>
<dbReference type="RefSeq" id="WP_015458159.1">
    <property type="nucleotide sequence ID" value="NZ_MIPT01000001.1"/>
</dbReference>
<dbReference type="Proteomes" id="UP000179467">
    <property type="component" value="Unassembled WGS sequence"/>
</dbReference>
<name>A0A1S1HIA9_9SPHN</name>
<dbReference type="EMBL" id="MIPT01000001">
    <property type="protein sequence ID" value="OHT21572.1"/>
    <property type="molecule type" value="Genomic_DNA"/>
</dbReference>
<keyword evidence="2" id="KW-1185">Reference proteome</keyword>
<dbReference type="Gene3D" id="3.40.1230.10">
    <property type="entry name" value="MTH938-like"/>
    <property type="match status" value="1"/>
</dbReference>
<accession>A0A1S1HIA9</accession>
<dbReference type="PANTHER" id="PTHR21192:SF2">
    <property type="entry name" value="NADH DEHYDROGENASE [UBIQUINONE] 1 ALPHA SUBCOMPLEX ASSEMBLY FACTOR 3"/>
    <property type="match status" value="1"/>
</dbReference>
<dbReference type="SUPFAM" id="SSF64076">
    <property type="entry name" value="MTH938-like"/>
    <property type="match status" value="1"/>
</dbReference>
<reference evidence="1 2" key="1">
    <citation type="submission" date="2016-09" db="EMBL/GenBank/DDBJ databases">
        <title>Metabolic pathway, cell adaptation mechanisms and a novel monoxygenase revealed through proteogenomic-transcription analysis of a Sphingomonas haloaromaticamans strain degrading the fungicide ortho-phenylphenol.</title>
        <authorList>
            <person name="Perruchon C."/>
            <person name="Papadopoulou E.S."/>
            <person name="Rousidou C."/>
            <person name="Vasileiadis S."/>
            <person name="Tanou G."/>
            <person name="Amoutzias G."/>
            <person name="Molassiotis A."/>
            <person name="Karpouzas D.G."/>
        </authorList>
    </citation>
    <scope>NUCLEOTIDE SEQUENCE [LARGE SCALE GENOMIC DNA]</scope>
    <source>
        <strain evidence="1 2">P3</strain>
    </source>
</reference>
<protein>
    <submittedName>
        <fullName evidence="1">Uncharacterized protein</fullName>
    </submittedName>
</protein>
<dbReference type="AlphaFoldDB" id="A0A1S1HIA9"/>
<dbReference type="InterPro" id="IPR007523">
    <property type="entry name" value="NDUFAF3/AAMDC"/>
</dbReference>
<dbReference type="PANTHER" id="PTHR21192">
    <property type="entry name" value="NUCLEAR PROTEIN E3-3"/>
    <property type="match status" value="1"/>
</dbReference>
<sequence>MANGPKMERDPAPEGPIVRGFRERGFLVSDRYVPGGLKLTPDDARDWTATDVATLTEADVADLLAMAPPPEFILIGTGRDMIRPPVAFVRAIEARGVGVEAMDSRAAARAWGVLRAEGRWIAAALLPL</sequence>
<dbReference type="InterPro" id="IPR036748">
    <property type="entry name" value="MTH938-like_sf"/>
</dbReference>
<evidence type="ECO:0000313" key="2">
    <source>
        <dbReference type="Proteomes" id="UP000179467"/>
    </source>
</evidence>
<organism evidence="1 2">
    <name type="scientific">Edaphosphingomonas haloaromaticamans</name>
    <dbReference type="NCBI Taxonomy" id="653954"/>
    <lineage>
        <taxon>Bacteria</taxon>
        <taxon>Pseudomonadati</taxon>
        <taxon>Pseudomonadota</taxon>
        <taxon>Alphaproteobacteria</taxon>
        <taxon>Sphingomonadales</taxon>
        <taxon>Rhizorhabdaceae</taxon>
        <taxon>Edaphosphingomonas</taxon>
    </lineage>
</organism>